<dbReference type="Proteomes" id="UP001162162">
    <property type="component" value="Unassembled WGS sequence"/>
</dbReference>
<evidence type="ECO:0000313" key="3">
    <source>
        <dbReference type="Proteomes" id="UP001162162"/>
    </source>
</evidence>
<gene>
    <name evidence="2" type="ORF">NQ318_012666</name>
</gene>
<comment type="caution">
    <text evidence="2">The sequence shown here is derived from an EMBL/GenBank/DDBJ whole genome shotgun (WGS) entry which is preliminary data.</text>
</comment>
<feature type="region of interest" description="Disordered" evidence="1">
    <location>
        <begin position="89"/>
        <end position="118"/>
    </location>
</feature>
<protein>
    <submittedName>
        <fullName evidence="2">Uncharacterized protein</fullName>
    </submittedName>
</protein>
<reference evidence="2" key="1">
    <citation type="journal article" date="2023" name="Insect Mol. Biol.">
        <title>Genome sequencing provides insights into the evolution of gene families encoding plant cell wall-degrading enzymes in longhorned beetles.</title>
        <authorList>
            <person name="Shin N.R."/>
            <person name="Okamura Y."/>
            <person name="Kirsch R."/>
            <person name="Pauchet Y."/>
        </authorList>
    </citation>
    <scope>NUCLEOTIDE SEQUENCE</scope>
    <source>
        <strain evidence="2">AMC_N1</strain>
    </source>
</reference>
<sequence>MDLHVPGHVHLQFRLVRAQVALVGLSPGNVLVNLDVSGQVLLSLRLERAQVALIGGRSVLVEQVMPPEQIPLPFRLVRAKLALRDVKRPKTIRAPDGPQRQKRTKTLKKLASEHPRAC</sequence>
<organism evidence="2 3">
    <name type="scientific">Aromia moschata</name>
    <dbReference type="NCBI Taxonomy" id="1265417"/>
    <lineage>
        <taxon>Eukaryota</taxon>
        <taxon>Metazoa</taxon>
        <taxon>Ecdysozoa</taxon>
        <taxon>Arthropoda</taxon>
        <taxon>Hexapoda</taxon>
        <taxon>Insecta</taxon>
        <taxon>Pterygota</taxon>
        <taxon>Neoptera</taxon>
        <taxon>Endopterygota</taxon>
        <taxon>Coleoptera</taxon>
        <taxon>Polyphaga</taxon>
        <taxon>Cucujiformia</taxon>
        <taxon>Chrysomeloidea</taxon>
        <taxon>Cerambycidae</taxon>
        <taxon>Cerambycinae</taxon>
        <taxon>Callichromatini</taxon>
        <taxon>Aromia</taxon>
    </lineage>
</organism>
<dbReference type="AlphaFoldDB" id="A0AAV8YIY3"/>
<evidence type="ECO:0000256" key="1">
    <source>
        <dbReference type="SAM" id="MobiDB-lite"/>
    </source>
</evidence>
<proteinExistence type="predicted"/>
<name>A0AAV8YIY3_9CUCU</name>
<accession>A0AAV8YIY3</accession>
<keyword evidence="3" id="KW-1185">Reference proteome</keyword>
<evidence type="ECO:0000313" key="2">
    <source>
        <dbReference type="EMBL" id="KAJ8950804.1"/>
    </source>
</evidence>
<dbReference type="EMBL" id="JAPWTK010000094">
    <property type="protein sequence ID" value="KAJ8950804.1"/>
    <property type="molecule type" value="Genomic_DNA"/>
</dbReference>